<reference evidence="3" key="1">
    <citation type="submission" date="2017-02" db="UniProtKB">
        <authorList>
            <consortium name="WormBaseParasite"/>
        </authorList>
    </citation>
    <scope>IDENTIFICATION</scope>
</reference>
<proteinExistence type="predicted"/>
<dbReference type="Proteomes" id="UP000267027">
    <property type="component" value="Unassembled WGS sequence"/>
</dbReference>
<organism evidence="3">
    <name type="scientific">Angiostrongylus costaricensis</name>
    <name type="common">Nematode worm</name>
    <dbReference type="NCBI Taxonomy" id="334426"/>
    <lineage>
        <taxon>Eukaryota</taxon>
        <taxon>Metazoa</taxon>
        <taxon>Ecdysozoa</taxon>
        <taxon>Nematoda</taxon>
        <taxon>Chromadorea</taxon>
        <taxon>Rhabditida</taxon>
        <taxon>Rhabditina</taxon>
        <taxon>Rhabditomorpha</taxon>
        <taxon>Strongyloidea</taxon>
        <taxon>Metastrongylidae</taxon>
        <taxon>Angiostrongylus</taxon>
    </lineage>
</organism>
<dbReference type="AlphaFoldDB" id="A0A0R3PWX1"/>
<keyword evidence="2" id="KW-1185">Reference proteome</keyword>
<name>A0A0R3PWX1_ANGCS</name>
<dbReference type="EMBL" id="UYYA01004528">
    <property type="protein sequence ID" value="VDM62292.1"/>
    <property type="molecule type" value="Genomic_DNA"/>
</dbReference>
<evidence type="ECO:0000313" key="2">
    <source>
        <dbReference type="Proteomes" id="UP000267027"/>
    </source>
</evidence>
<evidence type="ECO:0000313" key="3">
    <source>
        <dbReference type="WBParaSite" id="ACOC_0001070601-mRNA-1"/>
    </source>
</evidence>
<reference evidence="1 2" key="2">
    <citation type="submission" date="2018-11" db="EMBL/GenBank/DDBJ databases">
        <authorList>
            <consortium name="Pathogen Informatics"/>
        </authorList>
    </citation>
    <scope>NUCLEOTIDE SEQUENCE [LARGE SCALE GENOMIC DNA]</scope>
    <source>
        <strain evidence="1 2">Costa Rica</strain>
    </source>
</reference>
<dbReference type="WBParaSite" id="ACOC_0001070601-mRNA-1">
    <property type="protein sequence ID" value="ACOC_0001070601-mRNA-1"/>
    <property type="gene ID" value="ACOC_0001070601"/>
</dbReference>
<gene>
    <name evidence="1" type="ORF">ACOC_LOCUS10707</name>
</gene>
<accession>A0A0R3PWX1</accession>
<protein>
    <submittedName>
        <fullName evidence="3">DUF1758 domain-containing protein</fullName>
    </submittedName>
</protein>
<sequence>MLRDEKLEMRLFNILIGTDFIRTGWEFQHFRDVPRMSVFDRQPQCTTTSSSYGDDLHDFLAVTGLGKFSSVVKLHEDERQTLLIPVQTIR</sequence>
<evidence type="ECO:0000313" key="1">
    <source>
        <dbReference type="EMBL" id="VDM62292.1"/>
    </source>
</evidence>